<protein>
    <submittedName>
        <fullName evidence="2">Glycosyltransferase family 1 protein</fullName>
        <ecNumber evidence="2">2.4.-.-</ecNumber>
    </submittedName>
</protein>
<keyword evidence="2" id="KW-0808">Transferase</keyword>
<dbReference type="InterPro" id="IPR028098">
    <property type="entry name" value="Glyco_trans_4-like_N"/>
</dbReference>
<dbReference type="Gene3D" id="3.40.50.2000">
    <property type="entry name" value="Glycogen Phosphorylase B"/>
    <property type="match status" value="2"/>
</dbReference>
<dbReference type="Pfam" id="PF13439">
    <property type="entry name" value="Glyco_transf_4"/>
    <property type="match status" value="1"/>
</dbReference>
<dbReference type="PANTHER" id="PTHR45947:SF3">
    <property type="entry name" value="SULFOQUINOVOSYL TRANSFERASE SQD2"/>
    <property type="match status" value="1"/>
</dbReference>
<sequence>MSRIALITDAWHPQVNGVVTALSALVSELHRAGDEVRVIHPGRFVTVPLPTYREIRLAAVPYPGVARRLKRWQPDAIHIATEGPCGMAAWLYCQRHGLHFTTSFHTRFPEYLHARLPFLPVSLGYRVLARFHGAADATMVSTPPLADFLRERGFSNLRQWARGVDTERFRPLASDVLADLPRPIFMSMGRVAVEKNIQAFLDLDLPGSKVVVGDGPAFPSLSRRYPEVHWLGLKLGDDLVRHLSAADCLVFPSRTDTLGLVLLEAMACGVPVAAYPVTGPSQVVDSGETGVLDGDLRAAALAALALDGDTCRRQAERWSWAASAREFRHNLVPARQSGRAAILRPQRRPG</sequence>
<dbReference type="Proteomes" id="UP001259982">
    <property type="component" value="Unassembled WGS sequence"/>
</dbReference>
<gene>
    <name evidence="2" type="ORF">RM531_01795</name>
</gene>
<dbReference type="InterPro" id="IPR050194">
    <property type="entry name" value="Glycosyltransferase_grp1"/>
</dbReference>
<dbReference type="CDD" id="cd03814">
    <property type="entry name" value="GT4-like"/>
    <property type="match status" value="1"/>
</dbReference>
<proteinExistence type="predicted"/>
<dbReference type="RefSeq" id="WP_311656840.1">
    <property type="nucleotide sequence ID" value="NZ_JAVRHY010000001.1"/>
</dbReference>
<dbReference type="PANTHER" id="PTHR45947">
    <property type="entry name" value="SULFOQUINOVOSYL TRANSFERASE SQD2"/>
    <property type="match status" value="1"/>
</dbReference>
<dbReference type="SUPFAM" id="SSF53756">
    <property type="entry name" value="UDP-Glycosyltransferase/glycogen phosphorylase"/>
    <property type="match status" value="1"/>
</dbReference>
<dbReference type="EC" id="2.4.-.-" evidence="2"/>
<name>A0ABU3B417_9GAMM</name>
<feature type="domain" description="Glycosyltransferase subfamily 4-like N-terminal" evidence="1">
    <location>
        <begin position="15"/>
        <end position="168"/>
    </location>
</feature>
<reference evidence="2 3" key="1">
    <citation type="submission" date="2023-09" db="EMBL/GenBank/DDBJ databases">
        <authorList>
            <person name="Rey-Velasco X."/>
        </authorList>
    </citation>
    <scope>NUCLEOTIDE SEQUENCE [LARGE SCALE GENOMIC DNA]</scope>
    <source>
        <strain evidence="2 3">P385</strain>
    </source>
</reference>
<evidence type="ECO:0000313" key="2">
    <source>
        <dbReference type="EMBL" id="MDT0617200.1"/>
    </source>
</evidence>
<dbReference type="EMBL" id="JAVRHY010000001">
    <property type="protein sequence ID" value="MDT0617200.1"/>
    <property type="molecule type" value="Genomic_DNA"/>
</dbReference>
<evidence type="ECO:0000313" key="3">
    <source>
        <dbReference type="Proteomes" id="UP001259982"/>
    </source>
</evidence>
<accession>A0ABU3B417</accession>
<comment type="caution">
    <text evidence="2">The sequence shown here is derived from an EMBL/GenBank/DDBJ whole genome shotgun (WGS) entry which is preliminary data.</text>
</comment>
<keyword evidence="3" id="KW-1185">Reference proteome</keyword>
<organism evidence="2 3">
    <name type="scientific">Spectribacter acetivorans</name>
    <dbReference type="NCBI Taxonomy" id="3075603"/>
    <lineage>
        <taxon>Bacteria</taxon>
        <taxon>Pseudomonadati</taxon>
        <taxon>Pseudomonadota</taxon>
        <taxon>Gammaproteobacteria</taxon>
        <taxon>Salinisphaerales</taxon>
        <taxon>Salinisphaeraceae</taxon>
        <taxon>Spectribacter</taxon>
    </lineage>
</organism>
<dbReference type="GO" id="GO:0016757">
    <property type="term" value="F:glycosyltransferase activity"/>
    <property type="evidence" value="ECO:0007669"/>
    <property type="project" value="UniProtKB-KW"/>
</dbReference>
<dbReference type="Pfam" id="PF13692">
    <property type="entry name" value="Glyco_trans_1_4"/>
    <property type="match status" value="1"/>
</dbReference>
<evidence type="ECO:0000259" key="1">
    <source>
        <dbReference type="Pfam" id="PF13439"/>
    </source>
</evidence>
<keyword evidence="2" id="KW-0328">Glycosyltransferase</keyword>